<accession>A0A7X1FVX7</accession>
<keyword evidence="2" id="KW-1185">Reference proteome</keyword>
<evidence type="ECO:0000313" key="2">
    <source>
        <dbReference type="Proteomes" id="UP000551327"/>
    </source>
</evidence>
<comment type="caution">
    <text evidence="1">The sequence shown here is derived from an EMBL/GenBank/DDBJ whole genome shotgun (WGS) entry which is preliminary data.</text>
</comment>
<gene>
    <name evidence="1" type="ORF">H7F53_02105</name>
</gene>
<reference evidence="1 2" key="1">
    <citation type="submission" date="2020-08" db="EMBL/GenBank/DDBJ databases">
        <title>The genome sequence of type strain Novosphingobium piscinae KCTC 42194.</title>
        <authorList>
            <person name="Liu Y."/>
        </authorList>
    </citation>
    <scope>NUCLEOTIDE SEQUENCE [LARGE SCALE GENOMIC DNA]</scope>
    <source>
        <strain evidence="1 2">KCTC 42194</strain>
    </source>
</reference>
<dbReference type="EMBL" id="JACLAX010000002">
    <property type="protein sequence ID" value="MBC2667936.1"/>
    <property type="molecule type" value="Genomic_DNA"/>
</dbReference>
<protein>
    <submittedName>
        <fullName evidence="1">Uncharacterized protein</fullName>
    </submittedName>
</protein>
<evidence type="ECO:0000313" key="1">
    <source>
        <dbReference type="EMBL" id="MBC2667936.1"/>
    </source>
</evidence>
<name>A0A7X1FVX7_9SPHN</name>
<proteinExistence type="predicted"/>
<organism evidence="1 2">
    <name type="scientific">Novosphingobium piscinae</name>
    <dbReference type="NCBI Taxonomy" id="1507448"/>
    <lineage>
        <taxon>Bacteria</taxon>
        <taxon>Pseudomonadati</taxon>
        <taxon>Pseudomonadota</taxon>
        <taxon>Alphaproteobacteria</taxon>
        <taxon>Sphingomonadales</taxon>
        <taxon>Sphingomonadaceae</taxon>
        <taxon>Novosphingobium</taxon>
    </lineage>
</organism>
<dbReference type="RefSeq" id="WP_185677839.1">
    <property type="nucleotide sequence ID" value="NZ_JACLAX010000002.1"/>
</dbReference>
<sequence>MPPRPDLFTAERQARFLAALAETGAVRQACARVGVSPECVYRLRRRDGLFAAGWDGALVLARRVAEDVLAARALDGVEEPVFFRGEQVGTRVRFDARLLLAHLARLDAHAERSAYGAQRAERFDELLALVGGAAPPAALTPPARSAQPQPTYPGVRPADPQLPPDRAVAVDAALEALPLRAGPRARQRCLAAAEAEWRTWRSTARAAADRLAGPAPESRLRTLSTVSTGALGAGLVASPQRVGSDAG</sequence>
<dbReference type="AlphaFoldDB" id="A0A7X1FVX7"/>
<dbReference type="Proteomes" id="UP000551327">
    <property type="component" value="Unassembled WGS sequence"/>
</dbReference>